<dbReference type="GO" id="GO:0016020">
    <property type="term" value="C:membrane"/>
    <property type="evidence" value="ECO:0007669"/>
    <property type="project" value="UniProtKB-SubCell"/>
</dbReference>
<dbReference type="HOGENOM" id="CLU_042570_0_0_1"/>
<keyword evidence="8" id="KW-1185">Reference proteome</keyword>
<name>M3BZE3_SPHMS</name>
<evidence type="ECO:0000256" key="2">
    <source>
        <dbReference type="ARBA" id="ARBA00022692"/>
    </source>
</evidence>
<dbReference type="Pfam" id="PF07946">
    <property type="entry name" value="CCDC47"/>
    <property type="match status" value="1"/>
</dbReference>
<evidence type="ECO:0000256" key="3">
    <source>
        <dbReference type="ARBA" id="ARBA00022989"/>
    </source>
</evidence>
<keyword evidence="2 6" id="KW-0812">Transmembrane</keyword>
<sequence length="440" mass="49482">MAGLLGNLQGVLGGAKSSVTSAASAVDTDDFADFATAAAAPIVQTASSAFDAAATKPTPKGTFSGIGTGLAGRPYTKWYRVWERVTIADFYQELFIIPIIVVVILVNMWGARANKKRAAEWAELHLPHLEQEFAAVGFGAKRADGQPGLLWKEKSKNEYITYATGRQNVAFLDVKLTLYKRYNPMIWMGELAASFFVDSYDAPEERLEATAYAFDGRERSMVPAQAQNQSSQHRDSTFDGFVWAIVHKDKMRKLRNDRYDVSLAVQKDHPKLPQWATVMSEGAEITEALLTPELIKAVTAAGDDLEALIITDQPVDAPRKLNDLVPKKRIELLTRLSTSRAAADLFAYFLRLPDQLVTGAHFRPEALRKVRATREEEIRKIKKIDEDEKALERREASDKLKKEERDRKLSRMSAEEQKKFLEKEKEKTQRKQTKKQTMRG</sequence>
<evidence type="ECO:0000256" key="5">
    <source>
        <dbReference type="SAM" id="MobiDB-lite"/>
    </source>
</evidence>
<dbReference type="STRING" id="692275.M3BZE3"/>
<dbReference type="GO" id="GO:0032469">
    <property type="term" value="P:endoplasmic reticulum calcium ion homeostasis"/>
    <property type="evidence" value="ECO:0007669"/>
    <property type="project" value="InterPro"/>
</dbReference>
<feature type="compositionally biased region" description="Basic residues" evidence="5">
    <location>
        <begin position="430"/>
        <end position="440"/>
    </location>
</feature>
<dbReference type="eggNOG" id="KOG2357">
    <property type="taxonomic scope" value="Eukaryota"/>
</dbReference>
<keyword evidence="4 6" id="KW-0472">Membrane</keyword>
<dbReference type="GO" id="GO:0005509">
    <property type="term" value="F:calcium ion binding"/>
    <property type="evidence" value="ECO:0007669"/>
    <property type="project" value="InterPro"/>
</dbReference>
<dbReference type="EMBL" id="KB456263">
    <property type="protein sequence ID" value="EMF13411.1"/>
    <property type="molecule type" value="Genomic_DNA"/>
</dbReference>
<dbReference type="OMA" id="FDGFVWA"/>
<evidence type="ECO:0000256" key="6">
    <source>
        <dbReference type="SAM" id="Phobius"/>
    </source>
</evidence>
<comment type="subcellular location">
    <subcellularLocation>
        <location evidence="1">Membrane</location>
        <topology evidence="1">Single-pass membrane protein</topology>
    </subcellularLocation>
</comment>
<organism evidence="7 8">
    <name type="scientific">Sphaerulina musiva (strain SO2202)</name>
    <name type="common">Poplar stem canker fungus</name>
    <name type="synonym">Septoria musiva</name>
    <dbReference type="NCBI Taxonomy" id="692275"/>
    <lineage>
        <taxon>Eukaryota</taxon>
        <taxon>Fungi</taxon>
        <taxon>Dikarya</taxon>
        <taxon>Ascomycota</taxon>
        <taxon>Pezizomycotina</taxon>
        <taxon>Dothideomycetes</taxon>
        <taxon>Dothideomycetidae</taxon>
        <taxon>Mycosphaerellales</taxon>
        <taxon>Mycosphaerellaceae</taxon>
        <taxon>Sphaerulina</taxon>
    </lineage>
</organism>
<dbReference type="GeneID" id="27902239"/>
<evidence type="ECO:0000256" key="1">
    <source>
        <dbReference type="ARBA" id="ARBA00004167"/>
    </source>
</evidence>
<dbReference type="Proteomes" id="UP000016931">
    <property type="component" value="Unassembled WGS sequence"/>
</dbReference>
<gene>
    <name evidence="7" type="ORF">SEPMUDRAFT_148717</name>
</gene>
<accession>M3BZE3</accession>
<dbReference type="RefSeq" id="XP_016761532.1">
    <property type="nucleotide sequence ID" value="XM_016905102.1"/>
</dbReference>
<dbReference type="PANTHER" id="PTHR12883">
    <property type="entry name" value="ADIPOCYTE-SPECIFIC PROTEIN 4-RELATED"/>
    <property type="match status" value="1"/>
</dbReference>
<evidence type="ECO:0000313" key="7">
    <source>
        <dbReference type="EMBL" id="EMF13411.1"/>
    </source>
</evidence>
<dbReference type="InterPro" id="IPR012879">
    <property type="entry name" value="CCDC47"/>
</dbReference>
<keyword evidence="3 6" id="KW-1133">Transmembrane helix</keyword>
<dbReference type="AlphaFoldDB" id="M3BZE3"/>
<dbReference type="OrthoDB" id="10039147at2759"/>
<feature type="transmembrane region" description="Helical" evidence="6">
    <location>
        <begin position="90"/>
        <end position="109"/>
    </location>
</feature>
<feature type="region of interest" description="Disordered" evidence="5">
    <location>
        <begin position="391"/>
        <end position="440"/>
    </location>
</feature>
<protein>
    <submittedName>
        <fullName evidence="7">DUF1682-domain-containing protein</fullName>
    </submittedName>
</protein>
<dbReference type="GO" id="GO:0005783">
    <property type="term" value="C:endoplasmic reticulum"/>
    <property type="evidence" value="ECO:0007669"/>
    <property type="project" value="InterPro"/>
</dbReference>
<evidence type="ECO:0000313" key="8">
    <source>
        <dbReference type="Proteomes" id="UP000016931"/>
    </source>
</evidence>
<dbReference type="PANTHER" id="PTHR12883:SF0">
    <property type="entry name" value="PAT COMPLEX SUBUNIT CCDC47"/>
    <property type="match status" value="1"/>
</dbReference>
<reference evidence="7 8" key="1">
    <citation type="journal article" date="2012" name="PLoS Pathog.">
        <title>Diverse lifestyles and strategies of plant pathogenesis encoded in the genomes of eighteen Dothideomycetes fungi.</title>
        <authorList>
            <person name="Ohm R.A."/>
            <person name="Feau N."/>
            <person name="Henrissat B."/>
            <person name="Schoch C.L."/>
            <person name="Horwitz B.A."/>
            <person name="Barry K.W."/>
            <person name="Condon B.J."/>
            <person name="Copeland A.C."/>
            <person name="Dhillon B."/>
            <person name="Glaser F."/>
            <person name="Hesse C.N."/>
            <person name="Kosti I."/>
            <person name="LaButti K."/>
            <person name="Lindquist E.A."/>
            <person name="Lucas S."/>
            <person name="Salamov A.A."/>
            <person name="Bradshaw R.E."/>
            <person name="Ciuffetti L."/>
            <person name="Hamelin R.C."/>
            <person name="Kema G.H.J."/>
            <person name="Lawrence C."/>
            <person name="Scott J.A."/>
            <person name="Spatafora J.W."/>
            <person name="Turgeon B.G."/>
            <person name="de Wit P.J.G.M."/>
            <person name="Zhong S."/>
            <person name="Goodwin S.B."/>
            <person name="Grigoriev I.V."/>
        </authorList>
    </citation>
    <scope>NUCLEOTIDE SEQUENCE [LARGE SCALE GENOMIC DNA]</scope>
    <source>
        <strain evidence="7 8">SO2202</strain>
    </source>
</reference>
<proteinExistence type="predicted"/>
<evidence type="ECO:0000256" key="4">
    <source>
        <dbReference type="ARBA" id="ARBA00023136"/>
    </source>
</evidence>
<feature type="compositionally biased region" description="Basic and acidic residues" evidence="5">
    <location>
        <begin position="391"/>
        <end position="429"/>
    </location>
</feature>